<evidence type="ECO:0000313" key="1">
    <source>
        <dbReference type="EMBL" id="BDW92197.1"/>
    </source>
</evidence>
<sequence length="65" mass="7340">MVAFVFFVGITNAKKGEQPNNLSFEEFTVCGDYATAIATFAQLAFEANYDVAWFNAYGECIEKYY</sequence>
<dbReference type="AlphaFoldDB" id="A0AA48H9Y2"/>
<proteinExistence type="predicted"/>
<evidence type="ECO:0000313" key="2">
    <source>
        <dbReference type="Proteomes" id="UP001330184"/>
    </source>
</evidence>
<dbReference type="EMBL" id="AP027268">
    <property type="protein sequence ID" value="BDW92197.1"/>
    <property type="molecule type" value="Genomic_DNA"/>
</dbReference>
<keyword evidence="2" id="KW-1185">Reference proteome</keyword>
<accession>A0AA48H9Y2</accession>
<organism evidence="1 2">
    <name type="scientific">Flagellimonas marinaquae</name>
    <dbReference type="NCBI Taxonomy" id="254955"/>
    <lineage>
        <taxon>Bacteria</taxon>
        <taxon>Pseudomonadati</taxon>
        <taxon>Bacteroidota</taxon>
        <taxon>Flavobacteriia</taxon>
        <taxon>Flavobacteriales</taxon>
        <taxon>Flavobacteriaceae</taxon>
        <taxon>Flagellimonas</taxon>
    </lineage>
</organism>
<protein>
    <submittedName>
        <fullName evidence="1">Uncharacterized protein</fullName>
    </submittedName>
</protein>
<name>A0AA48H9Y2_9FLAO</name>
<dbReference type="Proteomes" id="UP001330184">
    <property type="component" value="Chromosome"/>
</dbReference>
<gene>
    <name evidence="1" type="ORF">MACH07_10290</name>
</gene>
<reference evidence="1 2" key="1">
    <citation type="submission" date="2023-01" db="EMBL/GenBank/DDBJ databases">
        <title>Complete genome sequence of Muricauda aquimarina strain IFOP_LL357.</title>
        <authorList>
            <person name="Gajardo G."/>
            <person name="Ueki S."/>
            <person name="Maruyama F."/>
        </authorList>
    </citation>
    <scope>NUCLEOTIDE SEQUENCE [LARGE SCALE GENOMIC DNA]</scope>
    <source>
        <strain evidence="1 2">IFOP_LL357</strain>
    </source>
</reference>